<proteinExistence type="predicted"/>
<comment type="caution">
    <text evidence="1">The sequence shown here is derived from an EMBL/GenBank/DDBJ whole genome shotgun (WGS) entry which is preliminary data.</text>
</comment>
<dbReference type="Proteomes" id="UP001159363">
    <property type="component" value="Chromosome 1"/>
</dbReference>
<protein>
    <recommendedName>
        <fullName evidence="3">SWIM-type domain-containing protein</fullName>
    </recommendedName>
</protein>
<keyword evidence="2" id="KW-1185">Reference proteome</keyword>
<gene>
    <name evidence="1" type="ORF">PR048_002093</name>
</gene>
<sequence>MDVPKLITRQAFEYPIFCKPRDFLLRKLPTHECLLQCCFEERFKLSIETNNKSISFSQVAMTVAEKIEILYNKTSIPTVSDYRIVQVIHAYHDSYYKIRNKCTISVNCTCKKTQDAYVCAISINCTCEKAKKIPAAELRLILLQRKYGLGKLGSLDLKLTNKLNESFKCKTRELQQA</sequence>
<organism evidence="1 2">
    <name type="scientific">Dryococelus australis</name>
    <dbReference type="NCBI Taxonomy" id="614101"/>
    <lineage>
        <taxon>Eukaryota</taxon>
        <taxon>Metazoa</taxon>
        <taxon>Ecdysozoa</taxon>
        <taxon>Arthropoda</taxon>
        <taxon>Hexapoda</taxon>
        <taxon>Insecta</taxon>
        <taxon>Pterygota</taxon>
        <taxon>Neoptera</taxon>
        <taxon>Polyneoptera</taxon>
        <taxon>Phasmatodea</taxon>
        <taxon>Verophasmatodea</taxon>
        <taxon>Anareolatae</taxon>
        <taxon>Phasmatidae</taxon>
        <taxon>Eurycanthinae</taxon>
        <taxon>Dryococelus</taxon>
    </lineage>
</organism>
<reference evidence="1 2" key="1">
    <citation type="submission" date="2023-02" db="EMBL/GenBank/DDBJ databases">
        <title>LHISI_Scaffold_Assembly.</title>
        <authorList>
            <person name="Stuart O.P."/>
            <person name="Cleave R."/>
            <person name="Magrath M.J.L."/>
            <person name="Mikheyev A.S."/>
        </authorList>
    </citation>
    <scope>NUCLEOTIDE SEQUENCE [LARGE SCALE GENOMIC DNA]</scope>
    <source>
        <strain evidence="1">Daus_M_001</strain>
        <tissue evidence="1">Leg muscle</tissue>
    </source>
</reference>
<name>A0ABQ9IJ77_9NEOP</name>
<evidence type="ECO:0008006" key="3">
    <source>
        <dbReference type="Google" id="ProtNLM"/>
    </source>
</evidence>
<dbReference type="EMBL" id="JARBHB010000001">
    <property type="protein sequence ID" value="KAJ8896748.1"/>
    <property type="molecule type" value="Genomic_DNA"/>
</dbReference>
<accession>A0ABQ9IJ77</accession>
<evidence type="ECO:0000313" key="1">
    <source>
        <dbReference type="EMBL" id="KAJ8896748.1"/>
    </source>
</evidence>
<evidence type="ECO:0000313" key="2">
    <source>
        <dbReference type="Proteomes" id="UP001159363"/>
    </source>
</evidence>